<evidence type="ECO:0000256" key="1">
    <source>
        <dbReference type="SAM" id="MobiDB-lite"/>
    </source>
</evidence>
<reference evidence="2" key="1">
    <citation type="journal article" date="2020" name="Stud. Mycol.">
        <title>101 Dothideomycetes genomes: a test case for predicting lifestyles and emergence of pathogens.</title>
        <authorList>
            <person name="Haridas S."/>
            <person name="Albert R."/>
            <person name="Binder M."/>
            <person name="Bloem J."/>
            <person name="Labutti K."/>
            <person name="Salamov A."/>
            <person name="Andreopoulos B."/>
            <person name="Baker S."/>
            <person name="Barry K."/>
            <person name="Bills G."/>
            <person name="Bluhm B."/>
            <person name="Cannon C."/>
            <person name="Castanera R."/>
            <person name="Culley D."/>
            <person name="Daum C."/>
            <person name="Ezra D."/>
            <person name="Gonzalez J."/>
            <person name="Henrissat B."/>
            <person name="Kuo A."/>
            <person name="Liang C."/>
            <person name="Lipzen A."/>
            <person name="Lutzoni F."/>
            <person name="Magnuson J."/>
            <person name="Mondo S."/>
            <person name="Nolan M."/>
            <person name="Ohm R."/>
            <person name="Pangilinan J."/>
            <person name="Park H.-J."/>
            <person name="Ramirez L."/>
            <person name="Alfaro M."/>
            <person name="Sun H."/>
            <person name="Tritt A."/>
            <person name="Yoshinaga Y."/>
            <person name="Zwiers L.-H."/>
            <person name="Turgeon B."/>
            <person name="Goodwin S."/>
            <person name="Spatafora J."/>
            <person name="Crous P."/>
            <person name="Grigoriev I."/>
        </authorList>
    </citation>
    <scope>NUCLEOTIDE SEQUENCE</scope>
    <source>
        <strain evidence="2">CBS 130266</strain>
    </source>
</reference>
<protein>
    <submittedName>
        <fullName evidence="2">Uncharacterized protein</fullName>
    </submittedName>
</protein>
<comment type="caution">
    <text evidence="2">The sequence shown here is derived from an EMBL/GenBank/DDBJ whole genome shotgun (WGS) entry which is preliminary data.</text>
</comment>
<dbReference type="EMBL" id="MU007084">
    <property type="protein sequence ID" value="KAF2423172.1"/>
    <property type="molecule type" value="Genomic_DNA"/>
</dbReference>
<evidence type="ECO:0000313" key="2">
    <source>
        <dbReference type="EMBL" id="KAF2423172.1"/>
    </source>
</evidence>
<feature type="region of interest" description="Disordered" evidence="1">
    <location>
        <begin position="1"/>
        <end position="27"/>
    </location>
</feature>
<dbReference type="Proteomes" id="UP000800235">
    <property type="component" value="Unassembled WGS sequence"/>
</dbReference>
<accession>A0A9P4NIQ5</accession>
<sequence length="265" mass="31271">MAEAAEPDYSQLDPNLIDPATGKPRPHVIHPPLTTLDELRDAHKKAKAEYDTFEWAKMVREFMKQREWNLDKTVAFGTDSFCRNRNAMYQLVMWQDIVAQLPNSKDVEFYAEEISYKELHNKFLTELEVIPIRAVQRDIIYGGPGVWKIDHQTFVMMFRCVPHRRVLLRHDVELYFGDPIWDDEIEYRWRDPEEEERKRDLLKDPEATKVQRIIFMNEDAVAMDKFKKERIETDLTQKDTFKFGPFPSAFGGGNPLFAYHKAKPS</sequence>
<evidence type="ECO:0000313" key="3">
    <source>
        <dbReference type="Proteomes" id="UP000800235"/>
    </source>
</evidence>
<organism evidence="2 3">
    <name type="scientific">Tothia fuscella</name>
    <dbReference type="NCBI Taxonomy" id="1048955"/>
    <lineage>
        <taxon>Eukaryota</taxon>
        <taxon>Fungi</taxon>
        <taxon>Dikarya</taxon>
        <taxon>Ascomycota</taxon>
        <taxon>Pezizomycotina</taxon>
        <taxon>Dothideomycetes</taxon>
        <taxon>Pleosporomycetidae</taxon>
        <taxon>Venturiales</taxon>
        <taxon>Cylindrosympodiaceae</taxon>
        <taxon>Tothia</taxon>
    </lineage>
</organism>
<gene>
    <name evidence="2" type="ORF">EJ08DRAFT_664507</name>
</gene>
<dbReference type="AlphaFoldDB" id="A0A9P4NIQ5"/>
<keyword evidence="3" id="KW-1185">Reference proteome</keyword>
<proteinExistence type="predicted"/>
<name>A0A9P4NIQ5_9PEZI</name>